<feature type="compositionally biased region" description="Polar residues" evidence="1">
    <location>
        <begin position="173"/>
        <end position="211"/>
    </location>
</feature>
<feature type="compositionally biased region" description="Polar residues" evidence="1">
    <location>
        <begin position="151"/>
        <end position="163"/>
    </location>
</feature>
<reference evidence="2 3" key="1">
    <citation type="submission" date="2024-06" db="EMBL/GenBank/DDBJ databases">
        <title>A chromosome level genome sequence of Diviner's sage (Salvia divinorum).</title>
        <authorList>
            <person name="Ford S.A."/>
            <person name="Ro D.-K."/>
            <person name="Ness R.W."/>
            <person name="Phillips M.A."/>
        </authorList>
    </citation>
    <scope>NUCLEOTIDE SEQUENCE [LARGE SCALE GENOMIC DNA]</scope>
    <source>
        <strain evidence="2">SAF-2024a</strain>
        <tissue evidence="2">Leaf</tissue>
    </source>
</reference>
<feature type="region of interest" description="Disordered" evidence="1">
    <location>
        <begin position="151"/>
        <end position="214"/>
    </location>
</feature>
<feature type="region of interest" description="Disordered" evidence="1">
    <location>
        <begin position="1"/>
        <end position="37"/>
    </location>
</feature>
<proteinExistence type="predicted"/>
<dbReference type="Proteomes" id="UP001567538">
    <property type="component" value="Unassembled WGS sequence"/>
</dbReference>
<dbReference type="PANTHER" id="PTHR46250">
    <property type="entry name" value="MYB/SANT-LIKE DNA-BINDING DOMAIN PROTEIN-RELATED"/>
    <property type="match status" value="1"/>
</dbReference>
<accession>A0ABD1I8P4</accession>
<evidence type="ECO:0000313" key="3">
    <source>
        <dbReference type="Proteomes" id="UP001567538"/>
    </source>
</evidence>
<gene>
    <name evidence="2" type="ORF">AAHA92_07358</name>
</gene>
<keyword evidence="3" id="KW-1185">Reference proteome</keyword>
<feature type="compositionally biased region" description="Polar residues" evidence="1">
    <location>
        <begin position="7"/>
        <end position="20"/>
    </location>
</feature>
<evidence type="ECO:0008006" key="4">
    <source>
        <dbReference type="Google" id="ProtNLM"/>
    </source>
</evidence>
<name>A0ABD1I8P4_SALDI</name>
<sequence>MGDTGRSDSNWNMSQMVEDSQNGERVGRKPKTDRTRRSWSTREEEVLLLALKDLVVNGWKSDNGFRAGYMSRIDEVFKRECPNTDIKGDHKIDCDNDQWEQIVKVDNNARYMRFKSCPMFDEWKDIFGKDRATGFAGQDLLELYHDVSPNINVGNESQESQFEASDDARSGINPDNNMGSPEMPNQSTGNSDTGTQLPKKTNGDTGTQFSKKTGKKRKIVDRADALLELLAKGQDETNARLDKLASRIGYEFDVSKARKEVFAMLGAITGITLGQQLDAAEFILSKVEHLNLFMCLPEAFHHAYVLRALEKNR</sequence>
<evidence type="ECO:0000313" key="2">
    <source>
        <dbReference type="EMBL" id="KAL1565096.1"/>
    </source>
</evidence>
<dbReference type="EMBL" id="JBEAFC010000003">
    <property type="protein sequence ID" value="KAL1565096.1"/>
    <property type="molecule type" value="Genomic_DNA"/>
</dbReference>
<protein>
    <recommendedName>
        <fullName evidence="4">Myb/SANT-like domain-containing protein</fullName>
    </recommendedName>
</protein>
<organism evidence="2 3">
    <name type="scientific">Salvia divinorum</name>
    <name type="common">Maria pastora</name>
    <name type="synonym">Diviner's sage</name>
    <dbReference type="NCBI Taxonomy" id="28513"/>
    <lineage>
        <taxon>Eukaryota</taxon>
        <taxon>Viridiplantae</taxon>
        <taxon>Streptophyta</taxon>
        <taxon>Embryophyta</taxon>
        <taxon>Tracheophyta</taxon>
        <taxon>Spermatophyta</taxon>
        <taxon>Magnoliopsida</taxon>
        <taxon>eudicotyledons</taxon>
        <taxon>Gunneridae</taxon>
        <taxon>Pentapetalae</taxon>
        <taxon>asterids</taxon>
        <taxon>lamiids</taxon>
        <taxon>Lamiales</taxon>
        <taxon>Lamiaceae</taxon>
        <taxon>Nepetoideae</taxon>
        <taxon>Mentheae</taxon>
        <taxon>Salviinae</taxon>
        <taxon>Salvia</taxon>
        <taxon>Salvia subgen. Calosphace</taxon>
    </lineage>
</organism>
<feature type="compositionally biased region" description="Basic and acidic residues" evidence="1">
    <location>
        <begin position="25"/>
        <end position="37"/>
    </location>
</feature>
<dbReference type="AlphaFoldDB" id="A0ABD1I8P4"/>
<comment type="caution">
    <text evidence="2">The sequence shown here is derived from an EMBL/GenBank/DDBJ whole genome shotgun (WGS) entry which is preliminary data.</text>
</comment>
<evidence type="ECO:0000256" key="1">
    <source>
        <dbReference type="SAM" id="MobiDB-lite"/>
    </source>
</evidence>